<dbReference type="Proteomes" id="UP000015104">
    <property type="component" value="Unassembled WGS sequence"/>
</dbReference>
<feature type="compositionally biased region" description="Acidic residues" evidence="1">
    <location>
        <begin position="32"/>
        <end position="51"/>
    </location>
</feature>
<feature type="compositionally biased region" description="Acidic residues" evidence="1">
    <location>
        <begin position="58"/>
        <end position="98"/>
    </location>
</feature>
<dbReference type="EMBL" id="CAEY01000920">
    <property type="status" value="NOT_ANNOTATED_CDS"/>
    <property type="molecule type" value="Genomic_DNA"/>
</dbReference>
<name>T1L1S6_TETUR</name>
<feature type="region of interest" description="Disordered" evidence="1">
    <location>
        <begin position="295"/>
        <end position="366"/>
    </location>
</feature>
<dbReference type="STRING" id="32264.T1L1S6"/>
<keyword evidence="3" id="KW-1185">Reference proteome</keyword>
<organism evidence="2 3">
    <name type="scientific">Tetranychus urticae</name>
    <name type="common">Two-spotted spider mite</name>
    <dbReference type="NCBI Taxonomy" id="32264"/>
    <lineage>
        <taxon>Eukaryota</taxon>
        <taxon>Metazoa</taxon>
        <taxon>Ecdysozoa</taxon>
        <taxon>Arthropoda</taxon>
        <taxon>Chelicerata</taxon>
        <taxon>Arachnida</taxon>
        <taxon>Acari</taxon>
        <taxon>Acariformes</taxon>
        <taxon>Trombidiformes</taxon>
        <taxon>Prostigmata</taxon>
        <taxon>Eleutherengona</taxon>
        <taxon>Raphignathae</taxon>
        <taxon>Tetranychoidea</taxon>
        <taxon>Tetranychidae</taxon>
        <taxon>Tetranychus</taxon>
    </lineage>
</organism>
<feature type="compositionally biased region" description="Basic and acidic residues" evidence="1">
    <location>
        <begin position="299"/>
        <end position="323"/>
    </location>
</feature>
<dbReference type="GO" id="GO:0006368">
    <property type="term" value="P:transcription elongation by RNA polymerase II"/>
    <property type="evidence" value="ECO:0007669"/>
    <property type="project" value="InterPro"/>
</dbReference>
<feature type="region of interest" description="Disordered" evidence="1">
    <location>
        <begin position="24"/>
        <end position="140"/>
    </location>
</feature>
<evidence type="ECO:0000313" key="2">
    <source>
        <dbReference type="EnsemblMetazoa" id="tetur32g00690.1"/>
    </source>
</evidence>
<proteinExistence type="predicted"/>
<reference evidence="3" key="1">
    <citation type="submission" date="2011-08" db="EMBL/GenBank/DDBJ databases">
        <authorList>
            <person name="Rombauts S."/>
        </authorList>
    </citation>
    <scope>NUCLEOTIDE SEQUENCE</scope>
    <source>
        <strain evidence="3">London</strain>
    </source>
</reference>
<dbReference type="PANTHER" id="PTHR23146">
    <property type="entry name" value="LEO1 PROTEIN"/>
    <property type="match status" value="1"/>
</dbReference>
<evidence type="ECO:0008006" key="4">
    <source>
        <dbReference type="Google" id="ProtNLM"/>
    </source>
</evidence>
<dbReference type="eggNOG" id="KOG2428">
    <property type="taxonomic scope" value="Eukaryota"/>
</dbReference>
<dbReference type="HOGENOM" id="CLU_021818_1_1_1"/>
<feature type="compositionally biased region" description="Acidic residues" evidence="1">
    <location>
        <begin position="114"/>
        <end position="124"/>
    </location>
</feature>
<dbReference type="InterPro" id="IPR007149">
    <property type="entry name" value="Leo1"/>
</dbReference>
<evidence type="ECO:0000313" key="3">
    <source>
        <dbReference type="Proteomes" id="UP000015104"/>
    </source>
</evidence>
<accession>T1L1S6</accession>
<dbReference type="GO" id="GO:1990269">
    <property type="term" value="F:RNA polymerase II C-terminal domain phosphoserine binding"/>
    <property type="evidence" value="ECO:0007669"/>
    <property type="project" value="TreeGrafter"/>
</dbReference>
<dbReference type="PANTHER" id="PTHR23146:SF0">
    <property type="entry name" value="RNA POLYMERASE-ASSOCIATED PROTEIN LEO1"/>
    <property type="match status" value="1"/>
</dbReference>
<dbReference type="Pfam" id="PF04004">
    <property type="entry name" value="Leo1"/>
    <property type="match status" value="1"/>
</dbReference>
<dbReference type="AlphaFoldDB" id="T1L1S6"/>
<sequence>MKMISILKVNQMILQDLLDKVKQNWPIRMTEENCEEIDEDKEDSDYDEEMEESKVEEKEADEVMADLDEDDDKEEKDEEMEEEKAAEKDDESDSDDDREVTHAVYADDVLADLNLDDADDEDEGREATGGDEREEEPPEEIPITRIEVEIPKIPTELGNDIHFFKLPNFLGVDTHPYDPSWYEDEIDEDEILDEEGRYRLKLKVESTIRWKTVVDENGVMSLHLGSEIFDIHKQSLMAVDNNNLFIRRGTGLQGQAVFKTKLTFRPHSTDSFTDRKMTLSLTERSHKTQKIRVLPNVGKDPEAHRSEMIKKEEDKLKASIRRENKMRRVREKAPFRGPTASHLEPDAYDDDDDDNDGVSLSAIDKR</sequence>
<dbReference type="EnsemblMetazoa" id="tetur32g00690.1">
    <property type="protein sequence ID" value="tetur32g00690.1"/>
    <property type="gene ID" value="tetur32g00690"/>
</dbReference>
<protein>
    <recommendedName>
        <fullName evidence="4">RNA polymerase-associated protein LEO1</fullName>
    </recommendedName>
</protein>
<dbReference type="GO" id="GO:0016593">
    <property type="term" value="C:Cdc73/Paf1 complex"/>
    <property type="evidence" value="ECO:0007669"/>
    <property type="project" value="InterPro"/>
</dbReference>
<dbReference type="GO" id="GO:0032968">
    <property type="term" value="P:positive regulation of transcription elongation by RNA polymerase II"/>
    <property type="evidence" value="ECO:0007669"/>
    <property type="project" value="TreeGrafter"/>
</dbReference>
<reference evidence="2" key="2">
    <citation type="submission" date="2015-06" db="UniProtKB">
        <authorList>
            <consortium name="EnsemblMetazoa"/>
        </authorList>
    </citation>
    <scope>IDENTIFICATION</scope>
</reference>
<feature type="compositionally biased region" description="Acidic residues" evidence="1">
    <location>
        <begin position="346"/>
        <end position="356"/>
    </location>
</feature>
<evidence type="ECO:0000256" key="1">
    <source>
        <dbReference type="SAM" id="MobiDB-lite"/>
    </source>
</evidence>